<dbReference type="PANTHER" id="PTHR42815:SF2">
    <property type="entry name" value="FAD-BINDING, PUTATIVE (AFU_ORTHOLOGUE AFUA_6G07600)-RELATED"/>
    <property type="match status" value="1"/>
</dbReference>
<reference evidence="2 3" key="1">
    <citation type="submission" date="2023-01" db="EMBL/GenBank/DDBJ databases">
        <title>Cultivation and genomic characterization of new, ubiquitous marine nitrite-oxidizing bacteria from the Nitrospirales.</title>
        <authorList>
            <person name="Mueller A.J."/>
            <person name="Daebeler A."/>
            <person name="Herbold C.W."/>
            <person name="Kirkegaard R.H."/>
            <person name="Daims H."/>
        </authorList>
    </citation>
    <scope>NUCLEOTIDE SEQUENCE [LARGE SCALE GENOMIC DNA]</scope>
    <source>
        <strain evidence="2 3">DK</strain>
    </source>
</reference>
<evidence type="ECO:0000313" key="2">
    <source>
        <dbReference type="EMBL" id="WNM61065.1"/>
    </source>
</evidence>
<dbReference type="InterPro" id="IPR011576">
    <property type="entry name" value="Pyridox_Oxase_N"/>
</dbReference>
<dbReference type="Gene3D" id="2.30.110.10">
    <property type="entry name" value="Electron Transport, Fmn-binding Protein, Chain A"/>
    <property type="match status" value="1"/>
</dbReference>
<name>A0AA96JVH8_9BACT</name>
<dbReference type="SUPFAM" id="SSF50475">
    <property type="entry name" value="FMN-binding split barrel"/>
    <property type="match status" value="1"/>
</dbReference>
<organism evidence="2 3">
    <name type="scientific">Candidatus Nitrospira neomarina</name>
    <dbReference type="NCBI Taxonomy" id="3020899"/>
    <lineage>
        <taxon>Bacteria</taxon>
        <taxon>Pseudomonadati</taxon>
        <taxon>Nitrospirota</taxon>
        <taxon>Nitrospiria</taxon>
        <taxon>Nitrospirales</taxon>
        <taxon>Nitrospiraceae</taxon>
        <taxon>Nitrospira</taxon>
    </lineage>
</organism>
<dbReference type="AlphaFoldDB" id="A0AA96JVH8"/>
<accession>A0AA96JVH8</accession>
<feature type="domain" description="Pyridoxamine 5'-phosphate oxidase N-terminal" evidence="1">
    <location>
        <begin position="40"/>
        <end position="163"/>
    </location>
</feature>
<dbReference type="RefSeq" id="WP_312742679.1">
    <property type="nucleotide sequence ID" value="NZ_CP116968.1"/>
</dbReference>
<dbReference type="Proteomes" id="UP001302494">
    <property type="component" value="Chromosome"/>
</dbReference>
<keyword evidence="3" id="KW-1185">Reference proteome</keyword>
<evidence type="ECO:0000259" key="1">
    <source>
        <dbReference type="Pfam" id="PF01243"/>
    </source>
</evidence>
<dbReference type="EMBL" id="CP116968">
    <property type="protein sequence ID" value="WNM61065.1"/>
    <property type="molecule type" value="Genomic_DNA"/>
</dbReference>
<dbReference type="Pfam" id="PF01243">
    <property type="entry name" value="PNPOx_N"/>
    <property type="match status" value="1"/>
</dbReference>
<protein>
    <submittedName>
        <fullName evidence="2">Pyridoxamine 5'-phosphate oxidase family protein</fullName>
    </submittedName>
</protein>
<dbReference type="PANTHER" id="PTHR42815">
    <property type="entry name" value="FAD-BINDING, PUTATIVE (AFU_ORTHOLOGUE AFUA_6G07600)-RELATED"/>
    <property type="match status" value="1"/>
</dbReference>
<dbReference type="InterPro" id="IPR012349">
    <property type="entry name" value="Split_barrel_FMN-bd"/>
</dbReference>
<evidence type="ECO:0000313" key="3">
    <source>
        <dbReference type="Proteomes" id="UP001302494"/>
    </source>
</evidence>
<dbReference type="KEGG" id="nneo:PQG83_15055"/>
<proteinExistence type="predicted"/>
<gene>
    <name evidence="2" type="ORF">PQG83_15055</name>
</gene>
<sequence length="206" mass="23882">MKPPISDIAFTPSVKVVQERLGSRQHYARMEEREGWSDTITPELADFLRERDSFYFATASAAGRPYIQHRGGPKGFLRVLDDRTLAFADFKGNRQYISLGNLAENHQAFLFLMDYATQTRIKMWGTAEVIEGAQDLLKQLTDTHYKGKPERVIRFHVEAWDANCRQHIPAKYSQEEVERLMLPLRNRITALETEIEILNRQLRVSV</sequence>